<dbReference type="EMBL" id="VAHF01000001">
    <property type="protein sequence ID" value="TXG72368.1"/>
    <property type="molecule type" value="Genomic_DNA"/>
</dbReference>
<dbReference type="Proteomes" id="UP000323000">
    <property type="component" value="Chromosome 1"/>
</dbReference>
<accession>A0A5C7ITA9</accession>
<feature type="region of interest" description="Disordered" evidence="1">
    <location>
        <begin position="62"/>
        <end position="85"/>
    </location>
</feature>
<reference evidence="3" key="1">
    <citation type="journal article" date="2019" name="Gigascience">
        <title>De novo genome assembly of the endangered Acer yangbiense, a plant species with extremely small populations endemic to Yunnan Province, China.</title>
        <authorList>
            <person name="Yang J."/>
            <person name="Wariss H.M."/>
            <person name="Tao L."/>
            <person name="Zhang R."/>
            <person name="Yun Q."/>
            <person name="Hollingsworth P."/>
            <person name="Dao Z."/>
            <person name="Luo G."/>
            <person name="Guo H."/>
            <person name="Ma Y."/>
            <person name="Sun W."/>
        </authorList>
    </citation>
    <scope>NUCLEOTIDE SEQUENCE [LARGE SCALE GENOMIC DNA]</scope>
    <source>
        <strain evidence="3">cv. Malutang</strain>
    </source>
</reference>
<evidence type="ECO:0000313" key="2">
    <source>
        <dbReference type="EMBL" id="TXG72368.1"/>
    </source>
</evidence>
<feature type="region of interest" description="Disordered" evidence="1">
    <location>
        <begin position="90"/>
        <end position="109"/>
    </location>
</feature>
<evidence type="ECO:0000313" key="3">
    <source>
        <dbReference type="Proteomes" id="UP000323000"/>
    </source>
</evidence>
<keyword evidence="3" id="KW-1185">Reference proteome</keyword>
<dbReference type="OrthoDB" id="687404at2759"/>
<organism evidence="2 3">
    <name type="scientific">Acer yangbiense</name>
    <dbReference type="NCBI Taxonomy" id="1000413"/>
    <lineage>
        <taxon>Eukaryota</taxon>
        <taxon>Viridiplantae</taxon>
        <taxon>Streptophyta</taxon>
        <taxon>Embryophyta</taxon>
        <taxon>Tracheophyta</taxon>
        <taxon>Spermatophyta</taxon>
        <taxon>Magnoliopsida</taxon>
        <taxon>eudicotyledons</taxon>
        <taxon>Gunneridae</taxon>
        <taxon>Pentapetalae</taxon>
        <taxon>rosids</taxon>
        <taxon>malvids</taxon>
        <taxon>Sapindales</taxon>
        <taxon>Sapindaceae</taxon>
        <taxon>Hippocastanoideae</taxon>
        <taxon>Acereae</taxon>
        <taxon>Acer</taxon>
    </lineage>
</organism>
<protein>
    <submittedName>
        <fullName evidence="2">Uncharacterized protein</fullName>
    </submittedName>
</protein>
<proteinExistence type="predicted"/>
<evidence type="ECO:0000256" key="1">
    <source>
        <dbReference type="SAM" id="MobiDB-lite"/>
    </source>
</evidence>
<comment type="caution">
    <text evidence="2">The sequence shown here is derived from an EMBL/GenBank/DDBJ whole genome shotgun (WGS) entry which is preliminary data.</text>
</comment>
<sequence length="235" mass="26118">MRSIEDKSCYIHGPTQEIPSSSVISFEFHKGNGANRSSSHHRTALGKPTPLKWDDAQKWLVGLSRGGGGGEKNQSKPRNSNANDRRLIASVPQKDQDYFSSNDNAGEEERNGRCIDAVAAHYDVETKNDPQLQLDCRAMRVIRLVYHQQRADRGEVGVAGRGSGGTRRYGDESNTCKIAENNDSDQARKLSNLESQAIAWDVLNTWQVMQKLLETISAEPNEKEFSISSYISGIH</sequence>
<gene>
    <name evidence="2" type="ORF">EZV62_000947</name>
</gene>
<name>A0A5C7ITA9_9ROSI</name>
<dbReference type="AlphaFoldDB" id="A0A5C7ITA9"/>
<feature type="region of interest" description="Disordered" evidence="1">
    <location>
        <begin position="1"/>
        <end position="50"/>
    </location>
</feature>